<proteinExistence type="predicted"/>
<evidence type="ECO:0000313" key="14">
    <source>
        <dbReference type="Proteomes" id="UP000886852"/>
    </source>
</evidence>
<evidence type="ECO:0000256" key="1">
    <source>
        <dbReference type="ARBA" id="ARBA00001946"/>
    </source>
</evidence>
<dbReference type="EMBL" id="DVOC01000084">
    <property type="protein sequence ID" value="HIU91325.1"/>
    <property type="molecule type" value="Genomic_DNA"/>
</dbReference>
<dbReference type="EC" id="2.7.1.180" evidence="2"/>
<organism evidence="13 14">
    <name type="scientific">Candidatus Fimimonas merdipullorum</name>
    <dbReference type="NCBI Taxonomy" id="2840822"/>
    <lineage>
        <taxon>Bacteria</taxon>
        <taxon>Pseudomonadati</taxon>
        <taxon>Myxococcota</taxon>
        <taxon>Myxococcia</taxon>
        <taxon>Myxococcales</taxon>
        <taxon>Cystobacterineae</taxon>
        <taxon>Myxococcaceae</taxon>
        <taxon>Myxococcaceae incertae sedis</taxon>
        <taxon>Candidatus Fimimonas</taxon>
    </lineage>
</organism>
<comment type="caution">
    <text evidence="13">The sequence shown here is derived from an EMBL/GenBank/DDBJ whole genome shotgun (WGS) entry which is preliminary data.</text>
</comment>
<dbReference type="Proteomes" id="UP000886852">
    <property type="component" value="Unassembled WGS sequence"/>
</dbReference>
<dbReference type="AlphaFoldDB" id="A0A9D1MY84"/>
<protein>
    <recommendedName>
        <fullName evidence="3">FAD:protein FMN transferase</fullName>
        <ecNumber evidence="2">2.7.1.180</ecNumber>
    </recommendedName>
    <alternativeName>
        <fullName evidence="9">Flavin transferase</fullName>
    </alternativeName>
</protein>
<dbReference type="InterPro" id="IPR038690">
    <property type="entry name" value="NusG_2_sf"/>
</dbReference>
<feature type="transmembrane region" description="Helical" evidence="11">
    <location>
        <begin position="482"/>
        <end position="506"/>
    </location>
</feature>
<dbReference type="SUPFAM" id="SSF143631">
    <property type="entry name" value="ApbE-like"/>
    <property type="match status" value="2"/>
</dbReference>
<dbReference type="PANTHER" id="PTHR30040:SF2">
    <property type="entry name" value="FAD:PROTEIN FMN TRANSFERASE"/>
    <property type="match status" value="1"/>
</dbReference>
<keyword evidence="11" id="KW-1133">Transmembrane helix</keyword>
<keyword evidence="7" id="KW-0274">FAD</keyword>
<dbReference type="GO" id="GO:0046872">
    <property type="term" value="F:metal ion binding"/>
    <property type="evidence" value="ECO:0007669"/>
    <property type="project" value="UniProtKB-KW"/>
</dbReference>
<keyword evidence="11" id="KW-0472">Membrane</keyword>
<accession>A0A9D1MY84</accession>
<dbReference type="Gene3D" id="3.10.520.10">
    <property type="entry name" value="ApbE-like domains"/>
    <property type="match status" value="1"/>
</dbReference>
<evidence type="ECO:0000256" key="11">
    <source>
        <dbReference type="SAM" id="Phobius"/>
    </source>
</evidence>
<name>A0A9D1MY84_9BACT</name>
<feature type="signal peptide" evidence="12">
    <location>
        <begin position="1"/>
        <end position="29"/>
    </location>
</feature>
<evidence type="ECO:0000256" key="12">
    <source>
        <dbReference type="SAM" id="SignalP"/>
    </source>
</evidence>
<evidence type="ECO:0000256" key="5">
    <source>
        <dbReference type="ARBA" id="ARBA00022679"/>
    </source>
</evidence>
<keyword evidence="11" id="KW-0812">Transmembrane</keyword>
<comment type="catalytic activity">
    <reaction evidence="10">
        <text>L-threonyl-[protein] + FAD = FMN-L-threonyl-[protein] + AMP + H(+)</text>
        <dbReference type="Rhea" id="RHEA:36847"/>
        <dbReference type="Rhea" id="RHEA-COMP:11060"/>
        <dbReference type="Rhea" id="RHEA-COMP:11061"/>
        <dbReference type="ChEBI" id="CHEBI:15378"/>
        <dbReference type="ChEBI" id="CHEBI:30013"/>
        <dbReference type="ChEBI" id="CHEBI:57692"/>
        <dbReference type="ChEBI" id="CHEBI:74257"/>
        <dbReference type="ChEBI" id="CHEBI:456215"/>
        <dbReference type="EC" id="2.7.1.180"/>
    </reaction>
</comment>
<feature type="transmembrane region" description="Helical" evidence="11">
    <location>
        <begin position="527"/>
        <end position="548"/>
    </location>
</feature>
<dbReference type="GO" id="GO:0016740">
    <property type="term" value="F:transferase activity"/>
    <property type="evidence" value="ECO:0007669"/>
    <property type="project" value="UniProtKB-KW"/>
</dbReference>
<evidence type="ECO:0000256" key="7">
    <source>
        <dbReference type="ARBA" id="ARBA00022827"/>
    </source>
</evidence>
<reference evidence="13" key="2">
    <citation type="journal article" date="2021" name="PeerJ">
        <title>Extensive microbial diversity within the chicken gut microbiome revealed by metagenomics and culture.</title>
        <authorList>
            <person name="Gilroy R."/>
            <person name="Ravi A."/>
            <person name="Getino M."/>
            <person name="Pursley I."/>
            <person name="Horton D.L."/>
            <person name="Alikhan N.F."/>
            <person name="Baker D."/>
            <person name="Gharbi K."/>
            <person name="Hall N."/>
            <person name="Watson M."/>
            <person name="Adriaenssens E.M."/>
            <person name="Foster-Nyarko E."/>
            <person name="Jarju S."/>
            <person name="Secka A."/>
            <person name="Antonio M."/>
            <person name="Oren A."/>
            <person name="Chaudhuri R.R."/>
            <person name="La Ragione R."/>
            <person name="Hildebrand F."/>
            <person name="Pallen M.J."/>
        </authorList>
    </citation>
    <scope>NUCLEOTIDE SEQUENCE</scope>
    <source>
        <strain evidence="13">ChiHjej12B11-7776</strain>
    </source>
</reference>
<keyword evidence="12" id="KW-0732">Signal</keyword>
<dbReference type="Gene3D" id="2.60.320.10">
    <property type="entry name" value="N-utilization substance G protein NusG, insert domain"/>
    <property type="match status" value="1"/>
</dbReference>
<keyword evidence="6" id="KW-0479">Metal-binding</keyword>
<evidence type="ECO:0000256" key="8">
    <source>
        <dbReference type="ARBA" id="ARBA00022842"/>
    </source>
</evidence>
<evidence type="ECO:0000256" key="4">
    <source>
        <dbReference type="ARBA" id="ARBA00022630"/>
    </source>
</evidence>
<evidence type="ECO:0000256" key="2">
    <source>
        <dbReference type="ARBA" id="ARBA00011955"/>
    </source>
</evidence>
<gene>
    <name evidence="13" type="ORF">IAC72_04880</name>
</gene>
<sequence>MKKLLVILCAVIAVTAVLAGGLSGTPAFAAQENVYTPEHGEYRAITIVNNVTDNQPVGVRFSGYYFGGSGIQVMLDVYSSPQLTLDFFIGSENLSESQRQAKEQIIALFESINQFIQQVDAAANTQYDGEDGLPLSDIYKYNSAVCGDRVEVSRYTYEMLQIAREMYNDTNGAFNPAVYRLVDLWGFSSRIYSNGDFGLPYDRPVTAQQFAENGYPLPEQKYVTAFSQKDFVSFDEQAVELTQQDGKYYVTKNVSPVTVDGVEYQQWLDLGGIAKGYVVDGIKQLLQQQGLERYYIDSGSSSSVYGLGYDGGEMTLSLTDPLAPGAAVFPTTLLSFKVGKSSVSTSGQYVRKYVTDGVEYSHIVDGSTGAPAQTGVKEVLAVVPESQGLWGGKGDCLTTALTVMSRQQLVDFVNGYLADNGITVVVVYETFDGKKEILSNLDEADITKKGEHFDTYAWGLKKENGVFVYDSQATFQTQPDEYFVLKIVLACVGGALLVGMVVYHFVVGRKKMLQKVQQARGDKPFKLMDVMVYLGVVLVIIVLFSVFFTEEQSSWKTLEVVDDQSGEQLFFYNVVRNEYKINTANSNSWQIEVQSQADGLIVTFTRVIEGEKHFNTLKITRGATPTAKMTDSLCGFHQDCVYNFGEIDKAGGVIVCSPNRLKVVSA</sequence>
<evidence type="ECO:0000256" key="10">
    <source>
        <dbReference type="ARBA" id="ARBA00048540"/>
    </source>
</evidence>
<evidence type="ECO:0000256" key="9">
    <source>
        <dbReference type="ARBA" id="ARBA00031306"/>
    </source>
</evidence>
<keyword evidence="5 13" id="KW-0808">Transferase</keyword>
<keyword evidence="4" id="KW-0285">Flavoprotein</keyword>
<reference evidence="13" key="1">
    <citation type="submission" date="2020-10" db="EMBL/GenBank/DDBJ databases">
        <authorList>
            <person name="Gilroy R."/>
        </authorList>
    </citation>
    <scope>NUCLEOTIDE SEQUENCE</scope>
    <source>
        <strain evidence="13">ChiHjej12B11-7776</strain>
    </source>
</reference>
<feature type="chain" id="PRO_5039446520" description="FAD:protein FMN transferase" evidence="12">
    <location>
        <begin position="30"/>
        <end position="666"/>
    </location>
</feature>
<comment type="cofactor">
    <cofactor evidence="1">
        <name>Mg(2+)</name>
        <dbReference type="ChEBI" id="CHEBI:18420"/>
    </cofactor>
</comment>
<evidence type="ECO:0000313" key="13">
    <source>
        <dbReference type="EMBL" id="HIU91325.1"/>
    </source>
</evidence>
<dbReference type="InterPro" id="IPR024932">
    <property type="entry name" value="ApbE"/>
</dbReference>
<dbReference type="Pfam" id="PF02424">
    <property type="entry name" value="ApbE"/>
    <property type="match status" value="1"/>
</dbReference>
<dbReference type="InterPro" id="IPR003374">
    <property type="entry name" value="ApbE-like_sf"/>
</dbReference>
<keyword evidence="8" id="KW-0460">Magnesium</keyword>
<evidence type="ECO:0000256" key="3">
    <source>
        <dbReference type="ARBA" id="ARBA00016337"/>
    </source>
</evidence>
<evidence type="ECO:0000256" key="6">
    <source>
        <dbReference type="ARBA" id="ARBA00022723"/>
    </source>
</evidence>
<dbReference type="PANTHER" id="PTHR30040">
    <property type="entry name" value="THIAMINE BIOSYNTHESIS LIPOPROTEIN APBE"/>
    <property type="match status" value="1"/>
</dbReference>